<dbReference type="RefSeq" id="WP_188496262.1">
    <property type="nucleotide sequence ID" value="NZ_BMFV01000005.1"/>
</dbReference>
<proteinExistence type="inferred from homology"/>
<dbReference type="Gene3D" id="3.30.300.30">
    <property type="match status" value="1"/>
</dbReference>
<name>A0A8J2ZTZ5_9BACL</name>
<dbReference type="InterPro" id="IPR000873">
    <property type="entry name" value="AMP-dep_synth/lig_dom"/>
</dbReference>
<evidence type="ECO:0000259" key="3">
    <source>
        <dbReference type="Pfam" id="PF00501"/>
    </source>
</evidence>
<dbReference type="GO" id="GO:0031956">
    <property type="term" value="F:medium-chain fatty acid-CoA ligase activity"/>
    <property type="evidence" value="ECO:0007669"/>
    <property type="project" value="TreeGrafter"/>
</dbReference>
<dbReference type="InterPro" id="IPR025110">
    <property type="entry name" value="AMP-bd_C"/>
</dbReference>
<evidence type="ECO:0000313" key="6">
    <source>
        <dbReference type="Proteomes" id="UP000656813"/>
    </source>
</evidence>
<dbReference type="SUPFAM" id="SSF56801">
    <property type="entry name" value="Acetyl-CoA synthetase-like"/>
    <property type="match status" value="1"/>
</dbReference>
<reference evidence="5" key="1">
    <citation type="journal article" date="2014" name="Int. J. Syst. Evol. Microbiol.">
        <title>Complete genome sequence of Corynebacterium casei LMG S-19264T (=DSM 44701T), isolated from a smear-ripened cheese.</title>
        <authorList>
            <consortium name="US DOE Joint Genome Institute (JGI-PGF)"/>
            <person name="Walter F."/>
            <person name="Albersmeier A."/>
            <person name="Kalinowski J."/>
            <person name="Ruckert C."/>
        </authorList>
    </citation>
    <scope>NUCLEOTIDE SEQUENCE</scope>
    <source>
        <strain evidence="5">CGMCC 1.12777</strain>
    </source>
</reference>
<reference evidence="5" key="2">
    <citation type="submission" date="2020-09" db="EMBL/GenBank/DDBJ databases">
        <authorList>
            <person name="Sun Q."/>
            <person name="Zhou Y."/>
        </authorList>
    </citation>
    <scope>NUCLEOTIDE SEQUENCE</scope>
    <source>
        <strain evidence="5">CGMCC 1.12777</strain>
    </source>
</reference>
<dbReference type="InterPro" id="IPR020845">
    <property type="entry name" value="AMP-binding_CS"/>
</dbReference>
<feature type="domain" description="AMP-dependent synthetase/ligase" evidence="3">
    <location>
        <begin position="18"/>
        <end position="374"/>
    </location>
</feature>
<keyword evidence="6" id="KW-1185">Reference proteome</keyword>
<dbReference type="Pfam" id="PF00501">
    <property type="entry name" value="AMP-binding"/>
    <property type="match status" value="1"/>
</dbReference>
<dbReference type="PROSITE" id="PS00455">
    <property type="entry name" value="AMP_BINDING"/>
    <property type="match status" value="1"/>
</dbReference>
<comment type="caution">
    <text evidence="5">The sequence shown here is derived from an EMBL/GenBank/DDBJ whole genome shotgun (WGS) entry which is preliminary data.</text>
</comment>
<dbReference type="GO" id="GO:0006631">
    <property type="term" value="P:fatty acid metabolic process"/>
    <property type="evidence" value="ECO:0007669"/>
    <property type="project" value="TreeGrafter"/>
</dbReference>
<dbReference type="Proteomes" id="UP000656813">
    <property type="component" value="Unassembled WGS sequence"/>
</dbReference>
<dbReference type="InterPro" id="IPR042099">
    <property type="entry name" value="ANL_N_sf"/>
</dbReference>
<dbReference type="InterPro" id="IPR045851">
    <property type="entry name" value="AMP-bd_C_sf"/>
</dbReference>
<comment type="similarity">
    <text evidence="1">Belongs to the ATP-dependent AMP-binding enzyme family.</text>
</comment>
<accession>A0A8J2ZTZ5</accession>
<keyword evidence="2 5" id="KW-0436">Ligase</keyword>
<dbReference type="EMBL" id="BMFV01000005">
    <property type="protein sequence ID" value="GGH77543.1"/>
    <property type="molecule type" value="Genomic_DNA"/>
</dbReference>
<dbReference type="PANTHER" id="PTHR43201:SF5">
    <property type="entry name" value="MEDIUM-CHAIN ACYL-COA LIGASE ACSF2, MITOCHONDRIAL"/>
    <property type="match status" value="1"/>
</dbReference>
<organism evidence="5 6">
    <name type="scientific">Pullulanibacillus pueri</name>
    <dbReference type="NCBI Taxonomy" id="1437324"/>
    <lineage>
        <taxon>Bacteria</taxon>
        <taxon>Bacillati</taxon>
        <taxon>Bacillota</taxon>
        <taxon>Bacilli</taxon>
        <taxon>Bacillales</taxon>
        <taxon>Sporolactobacillaceae</taxon>
        <taxon>Pullulanibacillus</taxon>
    </lineage>
</organism>
<dbReference type="Pfam" id="PF13193">
    <property type="entry name" value="AMP-binding_C"/>
    <property type="match status" value="1"/>
</dbReference>
<evidence type="ECO:0000259" key="4">
    <source>
        <dbReference type="Pfam" id="PF13193"/>
    </source>
</evidence>
<feature type="domain" description="AMP-binding enzyme C-terminal" evidence="4">
    <location>
        <begin position="423"/>
        <end position="501"/>
    </location>
</feature>
<dbReference type="Gene3D" id="3.40.50.12780">
    <property type="entry name" value="N-terminal domain of ligase-like"/>
    <property type="match status" value="1"/>
</dbReference>
<evidence type="ECO:0000256" key="2">
    <source>
        <dbReference type="ARBA" id="ARBA00022598"/>
    </source>
</evidence>
<dbReference type="PANTHER" id="PTHR43201">
    <property type="entry name" value="ACYL-COA SYNTHETASE"/>
    <property type="match status" value="1"/>
</dbReference>
<sequence length="520" mass="58115">MSQLTERIHERLAHSPLPCLYDMERWITGQDFYRDMTIIKNMLFKAGIKPGARILLSYPNSYAFVVTYLAIIEYGAAVAPINPKMPESEFIQFLERCQPTCGFVEEQHLTLIKKNTDTSIGLTHLFLAEAMDSPLPLKTYTLSNTNWIEHSPFVSETPGDHPLPSEETVGVLLYTSGTTGNPKAVGLKHRHLLASANNIIVSHQLDTTDVAYSFLPLFHINAQVVSILSTILSGGRVVLAPKFSVRRFWPTIQEHQVTWVSAVPTIIAILLTSDGPTQAPTHLRFVRSASAQLPMLHARRFEQKFGVPIIESYGMTEAASQICINPIPPNKRILGSVGLPVGLDLQIVNESNQPLAPNKVGEITIRGNNVIEYYEKADHQNDFQEGWFHTGDLGYLDKEGYVYIVGRKKEMINVGGEKISPYEVEDEIRKLSTVKHVAVIGLPDPLYGEKVVAYIIPTTSTVDEKVFIQDIHAHCIGALSHYKCPSEIHVVSEIPIGPTGKIQRFRLKEQELLRQKVDSH</sequence>
<evidence type="ECO:0000256" key="1">
    <source>
        <dbReference type="ARBA" id="ARBA00006432"/>
    </source>
</evidence>
<dbReference type="AlphaFoldDB" id="A0A8J2ZTZ5"/>
<evidence type="ECO:0000313" key="5">
    <source>
        <dbReference type="EMBL" id="GGH77543.1"/>
    </source>
</evidence>
<protein>
    <submittedName>
        <fullName evidence="5">AMP-dependent ligase</fullName>
    </submittedName>
</protein>
<gene>
    <name evidence="5" type="ORF">GCM10007096_09590</name>
</gene>